<dbReference type="KEGG" id="cau:Caur_2146"/>
<dbReference type="InParanoid" id="A9WF43"/>
<feature type="domain" description="N-acetyltransferase" evidence="3">
    <location>
        <begin position="9"/>
        <end position="160"/>
    </location>
</feature>
<dbReference type="CDD" id="cd04301">
    <property type="entry name" value="NAT_SF"/>
    <property type="match status" value="2"/>
</dbReference>
<dbReference type="PATRIC" id="fig|324602.8.peg.2432"/>
<reference evidence="5" key="1">
    <citation type="journal article" date="2011" name="BMC Genomics">
        <title>Complete genome sequence of the filamentous anoxygenic phototrophic bacterium Chloroflexus aurantiacus.</title>
        <authorList>
            <person name="Tang K.H."/>
            <person name="Barry K."/>
            <person name="Chertkov O."/>
            <person name="Dalin E."/>
            <person name="Han C.S."/>
            <person name="Hauser L.J."/>
            <person name="Honchak B.M."/>
            <person name="Karbach L.E."/>
            <person name="Land M.L."/>
            <person name="Lapidus A."/>
            <person name="Larimer F.W."/>
            <person name="Mikhailova N."/>
            <person name="Pitluck S."/>
            <person name="Pierson B.K."/>
            <person name="Blankenship R.E."/>
        </authorList>
    </citation>
    <scope>NUCLEOTIDE SEQUENCE [LARGE SCALE GENOMIC DNA]</scope>
    <source>
        <strain evidence="5">ATCC 29366 / DSM 635 / J-10-fl</strain>
    </source>
</reference>
<evidence type="ECO:0000256" key="2">
    <source>
        <dbReference type="ARBA" id="ARBA00023315"/>
    </source>
</evidence>
<protein>
    <submittedName>
        <fullName evidence="4">GCN5-related N-acetyltransferase</fullName>
    </submittedName>
</protein>
<evidence type="ECO:0000313" key="4">
    <source>
        <dbReference type="EMBL" id="ABY35358.1"/>
    </source>
</evidence>
<gene>
    <name evidence="4" type="ordered locus">Caur_2146</name>
</gene>
<dbReference type="EMBL" id="CP000909">
    <property type="protein sequence ID" value="ABY35358.1"/>
    <property type="molecule type" value="Genomic_DNA"/>
</dbReference>
<dbReference type="AlphaFoldDB" id="A9WF43"/>
<dbReference type="EnsemblBacteria" id="ABY35358">
    <property type="protein sequence ID" value="ABY35358"/>
    <property type="gene ID" value="Caur_2146"/>
</dbReference>
<organism evidence="4 5">
    <name type="scientific">Chloroflexus aurantiacus (strain ATCC 29366 / DSM 635 / J-10-fl)</name>
    <dbReference type="NCBI Taxonomy" id="324602"/>
    <lineage>
        <taxon>Bacteria</taxon>
        <taxon>Bacillati</taxon>
        <taxon>Chloroflexota</taxon>
        <taxon>Chloroflexia</taxon>
        <taxon>Chloroflexales</taxon>
        <taxon>Chloroflexineae</taxon>
        <taxon>Chloroflexaceae</taxon>
        <taxon>Chloroflexus</taxon>
    </lineage>
</organism>
<keyword evidence="1" id="KW-0808">Transferase</keyword>
<dbReference type="SUPFAM" id="SSF55729">
    <property type="entry name" value="Acyl-CoA N-acyltransferases (Nat)"/>
    <property type="match status" value="2"/>
</dbReference>
<accession>A9WF43</accession>
<name>A9WF43_CHLAA</name>
<keyword evidence="5" id="KW-1185">Reference proteome</keyword>
<dbReference type="PANTHER" id="PTHR43877">
    <property type="entry name" value="AMINOALKYLPHOSPHONATE N-ACETYLTRANSFERASE-RELATED-RELATED"/>
    <property type="match status" value="1"/>
</dbReference>
<dbReference type="InterPro" id="IPR050832">
    <property type="entry name" value="Bact_Acetyltransf"/>
</dbReference>
<dbReference type="Pfam" id="PF00583">
    <property type="entry name" value="Acetyltransf_1"/>
    <property type="match status" value="2"/>
</dbReference>
<evidence type="ECO:0000259" key="3">
    <source>
        <dbReference type="PROSITE" id="PS51186"/>
    </source>
</evidence>
<feature type="domain" description="N-acetyltransferase" evidence="3">
    <location>
        <begin position="191"/>
        <end position="328"/>
    </location>
</feature>
<dbReference type="RefSeq" id="WP_012258012.1">
    <property type="nucleotide sequence ID" value="NC_010175.1"/>
</dbReference>
<sequence length="328" mass="37783">MAINVDQDVRLRPFDGSVADYALLVAIGNAVFPDNLETVEQVQHWDARRPAHCIQERWFAEVHGEVVGVAEYFQPQWMYHPRKFFVSIAVLPTWQGQGIGRYCYDVLMGDLQSRHHPLQVRANCREDQERGMQFLARRGFREEMRTWESRLDLHTFDPAPFRAAIDRVVAQGFTICNLRELLTRLPDARQRLYRAAMEMRADVPQPEPFTPPDFASWEQSLFNDPTLYPEGYFLALDGEEIAALSQLWKSAEPDVLMTGLTATRRAYRKRGLAMALKVHALTFAQAAGYREVRTYNATTNRSMLQINDVLGFVKQPAWVEFVKDLDSV</sequence>
<proteinExistence type="predicted"/>
<dbReference type="STRING" id="324602.Caur_2146"/>
<dbReference type="HOGENOM" id="CLU_069610_0_0_0"/>
<evidence type="ECO:0000256" key="1">
    <source>
        <dbReference type="ARBA" id="ARBA00022679"/>
    </source>
</evidence>
<dbReference type="Gene3D" id="3.40.630.30">
    <property type="match status" value="1"/>
</dbReference>
<keyword evidence="2" id="KW-0012">Acyltransferase</keyword>
<dbReference type="PANTHER" id="PTHR43877:SF6">
    <property type="entry name" value="GCN5-RELATED N-ACETYLTRANSFERASE"/>
    <property type="match status" value="1"/>
</dbReference>
<dbReference type="InterPro" id="IPR016181">
    <property type="entry name" value="Acyl_CoA_acyltransferase"/>
</dbReference>
<dbReference type="GO" id="GO:0008080">
    <property type="term" value="F:N-acetyltransferase activity"/>
    <property type="evidence" value="ECO:0000318"/>
    <property type="project" value="GO_Central"/>
</dbReference>
<dbReference type="InterPro" id="IPR000182">
    <property type="entry name" value="GNAT_dom"/>
</dbReference>
<dbReference type="PROSITE" id="PS51186">
    <property type="entry name" value="GNAT"/>
    <property type="match status" value="2"/>
</dbReference>
<evidence type="ECO:0000313" key="5">
    <source>
        <dbReference type="Proteomes" id="UP000002008"/>
    </source>
</evidence>
<dbReference type="eggNOG" id="COG0456">
    <property type="taxonomic scope" value="Bacteria"/>
</dbReference>
<dbReference type="Proteomes" id="UP000002008">
    <property type="component" value="Chromosome"/>
</dbReference>